<dbReference type="GO" id="GO:0034220">
    <property type="term" value="P:monoatomic ion transmembrane transport"/>
    <property type="evidence" value="ECO:0007669"/>
    <property type="project" value="UniProtKB-KW"/>
</dbReference>
<protein>
    <submittedName>
        <fullName evidence="15">Uncharacterized protein</fullName>
    </submittedName>
</protein>
<evidence type="ECO:0000256" key="5">
    <source>
        <dbReference type="ARBA" id="ARBA00022692"/>
    </source>
</evidence>
<keyword evidence="4" id="KW-0433">Leucine-rich repeat</keyword>
<keyword evidence="12" id="KW-0407">Ion channel</keyword>
<evidence type="ECO:0000256" key="11">
    <source>
        <dbReference type="ARBA" id="ARBA00023157"/>
    </source>
</evidence>
<evidence type="ECO:0000256" key="1">
    <source>
        <dbReference type="ARBA" id="ARBA00004162"/>
    </source>
</evidence>
<dbReference type="InterPro" id="IPR051432">
    <property type="entry name" value="KCNMA1_auxiliary"/>
</dbReference>
<dbReference type="PANTHER" id="PTHR46473">
    <property type="entry name" value="GH08155P"/>
    <property type="match status" value="1"/>
</dbReference>
<dbReference type="GO" id="GO:0005886">
    <property type="term" value="C:plasma membrane"/>
    <property type="evidence" value="ECO:0007669"/>
    <property type="project" value="UniProtKB-SubCell"/>
</dbReference>
<name>A0ABD0TQ68_LOXSC</name>
<dbReference type="AlphaFoldDB" id="A0ABD0TQ68"/>
<dbReference type="PANTHER" id="PTHR46473:SF23">
    <property type="entry name" value="GH08155P"/>
    <property type="match status" value="1"/>
</dbReference>
<proteinExistence type="predicted"/>
<organism evidence="15 16">
    <name type="scientific">Loxostege sticticalis</name>
    <name type="common">Beet webworm moth</name>
    <dbReference type="NCBI Taxonomy" id="481309"/>
    <lineage>
        <taxon>Eukaryota</taxon>
        <taxon>Metazoa</taxon>
        <taxon>Ecdysozoa</taxon>
        <taxon>Arthropoda</taxon>
        <taxon>Hexapoda</taxon>
        <taxon>Insecta</taxon>
        <taxon>Pterygota</taxon>
        <taxon>Neoptera</taxon>
        <taxon>Endopterygota</taxon>
        <taxon>Lepidoptera</taxon>
        <taxon>Glossata</taxon>
        <taxon>Ditrysia</taxon>
        <taxon>Pyraloidea</taxon>
        <taxon>Crambidae</taxon>
        <taxon>Pyraustinae</taxon>
        <taxon>Loxostege</taxon>
    </lineage>
</organism>
<evidence type="ECO:0000256" key="8">
    <source>
        <dbReference type="ARBA" id="ARBA00022989"/>
    </source>
</evidence>
<comment type="caution">
    <text evidence="15">The sequence shown here is derived from an EMBL/GenBank/DDBJ whole genome shotgun (WGS) entry which is preliminary data.</text>
</comment>
<dbReference type="SMART" id="SM00369">
    <property type="entry name" value="LRR_TYP"/>
    <property type="match status" value="5"/>
</dbReference>
<feature type="transmembrane region" description="Helical" evidence="14">
    <location>
        <begin position="217"/>
        <end position="238"/>
    </location>
</feature>
<accession>A0ABD0TQ68</accession>
<evidence type="ECO:0000256" key="3">
    <source>
        <dbReference type="ARBA" id="ARBA00022475"/>
    </source>
</evidence>
<evidence type="ECO:0000256" key="4">
    <source>
        <dbReference type="ARBA" id="ARBA00022614"/>
    </source>
</evidence>
<keyword evidence="2" id="KW-0813">Transport</keyword>
<feature type="region of interest" description="Disordered" evidence="13">
    <location>
        <begin position="300"/>
        <end position="340"/>
    </location>
</feature>
<evidence type="ECO:0000256" key="2">
    <source>
        <dbReference type="ARBA" id="ARBA00022448"/>
    </source>
</evidence>
<evidence type="ECO:0000256" key="9">
    <source>
        <dbReference type="ARBA" id="ARBA00023065"/>
    </source>
</evidence>
<evidence type="ECO:0000256" key="14">
    <source>
        <dbReference type="SAM" id="Phobius"/>
    </source>
</evidence>
<dbReference type="PROSITE" id="PS51450">
    <property type="entry name" value="LRR"/>
    <property type="match status" value="3"/>
</dbReference>
<keyword evidence="11" id="KW-1015">Disulfide bond</keyword>
<dbReference type="Proteomes" id="UP001549921">
    <property type="component" value="Unassembled WGS sequence"/>
</dbReference>
<keyword evidence="7" id="KW-0677">Repeat</keyword>
<evidence type="ECO:0000256" key="7">
    <source>
        <dbReference type="ARBA" id="ARBA00022737"/>
    </source>
</evidence>
<dbReference type="SUPFAM" id="SSF52058">
    <property type="entry name" value="L domain-like"/>
    <property type="match status" value="1"/>
</dbReference>
<evidence type="ECO:0000313" key="16">
    <source>
        <dbReference type="Proteomes" id="UP001549921"/>
    </source>
</evidence>
<gene>
    <name evidence="15" type="ORF">ABMA28_007205</name>
</gene>
<evidence type="ECO:0000313" key="15">
    <source>
        <dbReference type="EMBL" id="KAL0851392.1"/>
    </source>
</evidence>
<keyword evidence="9" id="KW-0406">Ion transport</keyword>
<evidence type="ECO:0000256" key="13">
    <source>
        <dbReference type="SAM" id="MobiDB-lite"/>
    </source>
</evidence>
<keyword evidence="6" id="KW-0732">Signal</keyword>
<dbReference type="EMBL" id="JBEDNZ010000002">
    <property type="protein sequence ID" value="KAL0851392.1"/>
    <property type="molecule type" value="Genomic_DNA"/>
</dbReference>
<sequence length="354" mass="40384">MPQLRYLDLTENRINDLPTQIFASTNSLETVHICRNYFSTLPRFQSSSLKTLYLNACQISSIEKDSLAGMSSLLELHLSMNQIEEIPENFASNTLQELDLSYNDIFTITDDTFASLPHLAVLNLRGNDFKEVWSTSHFASNPFLREILVKGNRWSCEGFSINLLLTFEFLTREPPKVMDRTSLMCYSPANVTQMTWQQAYIRTWHPNETSTVSYTSFAVFIGIIIGVVVTSCICRGFMAVSGSPGPRQTNQTTVVNLNGTAQQEEETVVLRVPLREEDLPPSYEDALLMPRLRSSFHSLPDFVDEEEEQETSRMTYRRSRSIGDLTETRPRAHDRRSTRRTLQISPNANNTLDL</sequence>
<dbReference type="InterPro" id="IPR001611">
    <property type="entry name" value="Leu-rich_rpt"/>
</dbReference>
<evidence type="ECO:0000256" key="6">
    <source>
        <dbReference type="ARBA" id="ARBA00022729"/>
    </source>
</evidence>
<keyword evidence="10 14" id="KW-0472">Membrane</keyword>
<dbReference type="InterPro" id="IPR003591">
    <property type="entry name" value="Leu-rich_rpt_typical-subtyp"/>
</dbReference>
<dbReference type="InterPro" id="IPR032675">
    <property type="entry name" value="LRR_dom_sf"/>
</dbReference>
<evidence type="ECO:0000256" key="10">
    <source>
        <dbReference type="ARBA" id="ARBA00023136"/>
    </source>
</evidence>
<keyword evidence="8 14" id="KW-1133">Transmembrane helix</keyword>
<evidence type="ECO:0000256" key="12">
    <source>
        <dbReference type="ARBA" id="ARBA00023303"/>
    </source>
</evidence>
<dbReference type="Pfam" id="PF13855">
    <property type="entry name" value="LRR_8"/>
    <property type="match status" value="1"/>
</dbReference>
<dbReference type="Gene3D" id="3.80.10.10">
    <property type="entry name" value="Ribonuclease Inhibitor"/>
    <property type="match status" value="1"/>
</dbReference>
<keyword evidence="5 14" id="KW-0812">Transmembrane</keyword>
<comment type="subcellular location">
    <subcellularLocation>
        <location evidence="1">Cell membrane</location>
        <topology evidence="1">Single-pass membrane protein</topology>
    </subcellularLocation>
</comment>
<reference evidence="15 16" key="1">
    <citation type="submission" date="2024-06" db="EMBL/GenBank/DDBJ databases">
        <title>A chromosome-level genome assembly of beet webworm, Loxostege sticticalis.</title>
        <authorList>
            <person name="Zhang Y."/>
        </authorList>
    </citation>
    <scope>NUCLEOTIDE SEQUENCE [LARGE SCALE GENOMIC DNA]</scope>
    <source>
        <strain evidence="15">AQ028</strain>
        <tissue evidence="15">Male pupae</tissue>
    </source>
</reference>
<keyword evidence="3" id="KW-1003">Cell membrane</keyword>